<keyword evidence="4" id="KW-1185">Reference proteome</keyword>
<accession>A0A5N6Z5P1</accession>
<protein>
    <recommendedName>
        <fullName evidence="2">AMP-dependent synthetase/ligase domain-containing protein</fullName>
    </recommendedName>
</protein>
<dbReference type="Gene3D" id="3.30.300.30">
    <property type="match status" value="1"/>
</dbReference>
<comment type="similarity">
    <text evidence="1">Belongs to the ATP-dependent AMP-binding enzyme family.</text>
</comment>
<dbReference type="Gene3D" id="3.40.50.12780">
    <property type="entry name" value="N-terminal domain of ligase-like"/>
    <property type="match status" value="1"/>
</dbReference>
<reference evidence="4" key="1">
    <citation type="submission" date="2019-04" db="EMBL/GenBank/DDBJ databases">
        <title>Friends and foes A comparative genomics studyof 23 Aspergillus species from section Flavi.</title>
        <authorList>
            <consortium name="DOE Joint Genome Institute"/>
            <person name="Kjaerbolling I."/>
            <person name="Vesth T."/>
            <person name="Frisvad J.C."/>
            <person name="Nybo J.L."/>
            <person name="Theobald S."/>
            <person name="Kildgaard S."/>
            <person name="Isbrandt T."/>
            <person name="Kuo A."/>
            <person name="Sato A."/>
            <person name="Lyhne E.K."/>
            <person name="Kogle M.E."/>
            <person name="Wiebenga A."/>
            <person name="Kun R.S."/>
            <person name="Lubbers R.J."/>
            <person name="Makela M.R."/>
            <person name="Barry K."/>
            <person name="Chovatia M."/>
            <person name="Clum A."/>
            <person name="Daum C."/>
            <person name="Haridas S."/>
            <person name="He G."/>
            <person name="LaButti K."/>
            <person name="Lipzen A."/>
            <person name="Mondo S."/>
            <person name="Riley R."/>
            <person name="Salamov A."/>
            <person name="Simmons B.A."/>
            <person name="Magnuson J.K."/>
            <person name="Henrissat B."/>
            <person name="Mortensen U.H."/>
            <person name="Larsen T.O."/>
            <person name="Devries R.P."/>
            <person name="Grigoriev I.V."/>
            <person name="Machida M."/>
            <person name="Baker S.E."/>
            <person name="Andersen M.R."/>
        </authorList>
    </citation>
    <scope>NUCLEOTIDE SEQUENCE [LARGE SCALE GENOMIC DNA]</scope>
    <source>
        <strain evidence="4">CBS 553.77</strain>
    </source>
</reference>
<organism evidence="3 4">
    <name type="scientific">Aspergillus coremiiformis</name>
    <dbReference type="NCBI Taxonomy" id="138285"/>
    <lineage>
        <taxon>Eukaryota</taxon>
        <taxon>Fungi</taxon>
        <taxon>Dikarya</taxon>
        <taxon>Ascomycota</taxon>
        <taxon>Pezizomycotina</taxon>
        <taxon>Eurotiomycetes</taxon>
        <taxon>Eurotiomycetidae</taxon>
        <taxon>Eurotiales</taxon>
        <taxon>Aspergillaceae</taxon>
        <taxon>Aspergillus</taxon>
        <taxon>Aspergillus subgen. Circumdati</taxon>
    </lineage>
</organism>
<sequence>MASIVENLPNEPIWHLLLKALTSYPHHIIVDDAQSGLEADYTQLVTDMLHMRREILKALPPSMLDCDYRIIPQRPYITIIAPGNLDYIVAAFAVLSIGGAFAPIASNLLPEEASHLIKMTDSTCILASPRFMSKATQIQKHHAANGRTTVVIPIQVQNTRPDRIPQIQIDQTTTIDPMSPGALIFTSGTTGPPKGVVRPRRVWYIEPPAFPSNQVFLNSRSPHAVGVALRLIWNVQRGSRIQLIEDSSKAIWERFRKGDVTLFSAAPPEYVDLMTYFKDNIDGLPAAERAEYVEGVRRLNEAAVSGGVTWPPVMAFWRDILGRPLVNVYSSTEVTTAMQTSDDTDSTLERCIGNPRHGVQVKLSEGDHGEILLQSPDMFTHYLGEEDTTRAAFDEDGYYKSGDFGHRVGDQYVFDGRASTDWIRRGGLKVQVHEVEASLVSLPYVSEAYVVSAVLNYRNQIATLIRLRATGKLNVNLSMVRADLAEKLNRYKLPTLLRVLQAGEVVPQTSGGKPSRRKIVEEFFTLSEESLSEAGVEFHNDTDVEGGAPRKLWDWGGL</sequence>
<dbReference type="GO" id="GO:0031956">
    <property type="term" value="F:medium-chain fatty acid-CoA ligase activity"/>
    <property type="evidence" value="ECO:0007669"/>
    <property type="project" value="TreeGrafter"/>
</dbReference>
<evidence type="ECO:0000313" key="4">
    <source>
        <dbReference type="Proteomes" id="UP000327118"/>
    </source>
</evidence>
<name>A0A5N6Z5P1_9EURO</name>
<feature type="domain" description="AMP-dependent synthetase/ligase" evidence="2">
    <location>
        <begin position="77"/>
        <end position="383"/>
    </location>
</feature>
<dbReference type="GO" id="GO:0006631">
    <property type="term" value="P:fatty acid metabolic process"/>
    <property type="evidence" value="ECO:0007669"/>
    <property type="project" value="TreeGrafter"/>
</dbReference>
<dbReference type="CDD" id="cd04433">
    <property type="entry name" value="AFD_class_I"/>
    <property type="match status" value="1"/>
</dbReference>
<dbReference type="InterPro" id="IPR020845">
    <property type="entry name" value="AMP-binding_CS"/>
</dbReference>
<dbReference type="InterPro" id="IPR000873">
    <property type="entry name" value="AMP-dep_synth/lig_dom"/>
</dbReference>
<dbReference type="Pfam" id="PF00501">
    <property type="entry name" value="AMP-binding"/>
    <property type="match status" value="1"/>
</dbReference>
<proteinExistence type="inferred from homology"/>
<dbReference type="Proteomes" id="UP000327118">
    <property type="component" value="Unassembled WGS sequence"/>
</dbReference>
<dbReference type="AlphaFoldDB" id="A0A5N6Z5P1"/>
<dbReference type="InterPro" id="IPR042099">
    <property type="entry name" value="ANL_N_sf"/>
</dbReference>
<gene>
    <name evidence="3" type="ORF">BDV28DRAFT_149241</name>
</gene>
<dbReference type="PANTHER" id="PTHR43201:SF8">
    <property type="entry name" value="ACYL-COA SYNTHETASE FAMILY MEMBER 3"/>
    <property type="match status" value="1"/>
</dbReference>
<evidence type="ECO:0000259" key="2">
    <source>
        <dbReference type="Pfam" id="PF00501"/>
    </source>
</evidence>
<dbReference type="OrthoDB" id="6614653at2759"/>
<dbReference type="PANTHER" id="PTHR43201">
    <property type="entry name" value="ACYL-COA SYNTHETASE"/>
    <property type="match status" value="1"/>
</dbReference>
<dbReference type="EMBL" id="ML739138">
    <property type="protein sequence ID" value="KAE8352206.1"/>
    <property type="molecule type" value="Genomic_DNA"/>
</dbReference>
<dbReference type="PROSITE" id="PS00455">
    <property type="entry name" value="AMP_BINDING"/>
    <property type="match status" value="1"/>
</dbReference>
<dbReference type="InterPro" id="IPR045851">
    <property type="entry name" value="AMP-bd_C_sf"/>
</dbReference>
<evidence type="ECO:0000256" key="1">
    <source>
        <dbReference type="ARBA" id="ARBA00006432"/>
    </source>
</evidence>
<evidence type="ECO:0000313" key="3">
    <source>
        <dbReference type="EMBL" id="KAE8352206.1"/>
    </source>
</evidence>
<dbReference type="SUPFAM" id="SSF56801">
    <property type="entry name" value="Acetyl-CoA synthetase-like"/>
    <property type="match status" value="1"/>
</dbReference>